<keyword evidence="9 13" id="KW-1133">Transmembrane helix</keyword>
<comment type="function">
    <text evidence="13">Mediates sugar transport across membranes.</text>
</comment>
<evidence type="ECO:0000256" key="5">
    <source>
        <dbReference type="ARBA" id="ARBA00022475"/>
    </source>
</evidence>
<sequence>MSLYTITNCVSVFATITTIGQFLSGIPSCRKIIRNKTTGELSCLPFVAALFSCAMWAHYGILKGDTPLTLVNITGLLIQILYIYVFWKYSPSKNAINQQVVSSVGAVILIVIATNLLTESSEEAILYQGLVCCLATCFFCAAPLATLAHVLRSRNTESLPFLWILMTFLVSAEWLVYGCLIQDVFVQFPNFVGMIISGLQLSLFLFFPSQQHGGKVLPTVSIP</sequence>
<keyword evidence="8" id="KW-0677">Repeat</keyword>
<keyword evidence="4 13" id="KW-0813">Transport</keyword>
<keyword evidence="5" id="KW-1003">Cell membrane</keyword>
<keyword evidence="15" id="KW-1185">Reference proteome</keyword>
<feature type="transmembrane region" description="Helical" evidence="13">
    <location>
        <begin position="99"/>
        <end position="118"/>
    </location>
</feature>
<keyword evidence="11 13" id="KW-0472">Membrane</keyword>
<feature type="transmembrane region" description="Helical" evidence="13">
    <location>
        <begin position="41"/>
        <end position="62"/>
    </location>
</feature>
<comment type="similarity">
    <text evidence="3 13">Belongs to the SWEET sugar transporter family.</text>
</comment>
<comment type="function">
    <text evidence="12">Mediates both low-affinity uptake and efflux of sugar across the membrane.</text>
</comment>
<feature type="transmembrane region" description="Helical" evidence="13">
    <location>
        <begin position="124"/>
        <end position="147"/>
    </location>
</feature>
<evidence type="ECO:0000256" key="3">
    <source>
        <dbReference type="ARBA" id="ARBA00007809"/>
    </source>
</evidence>
<proteinExistence type="inferred from homology"/>
<dbReference type="Pfam" id="PF03083">
    <property type="entry name" value="MtN3_slv"/>
    <property type="match status" value="2"/>
</dbReference>
<dbReference type="OrthoDB" id="409725at2759"/>
<dbReference type="PANTHER" id="PTHR10791:SF112">
    <property type="entry name" value="SUGAR TRANSPORTER SWEET1"/>
    <property type="match status" value="1"/>
</dbReference>
<dbReference type="FunFam" id="1.20.1280.290:FF:000010">
    <property type="entry name" value="Sugar transporter SWEET"/>
    <property type="match status" value="1"/>
</dbReference>
<evidence type="ECO:0000313" key="15">
    <source>
        <dbReference type="Proteomes" id="UP000192578"/>
    </source>
</evidence>
<dbReference type="AlphaFoldDB" id="A0A1W0WJV2"/>
<dbReference type="FunFam" id="1.20.1280.290:FF:000004">
    <property type="entry name" value="Sugar transporter SWEET"/>
    <property type="match status" value="1"/>
</dbReference>
<evidence type="ECO:0000256" key="12">
    <source>
        <dbReference type="ARBA" id="ARBA00055578"/>
    </source>
</evidence>
<dbReference type="PANTHER" id="PTHR10791">
    <property type="entry name" value="RAG1-ACTIVATING PROTEIN 1"/>
    <property type="match status" value="1"/>
</dbReference>
<feature type="transmembrane region" description="Helical" evidence="13">
    <location>
        <begin position="12"/>
        <end position="29"/>
    </location>
</feature>
<feature type="transmembrane region" description="Helical" evidence="13">
    <location>
        <begin position="188"/>
        <end position="207"/>
    </location>
</feature>
<gene>
    <name evidence="14" type="ORF">BV898_10368</name>
</gene>
<accession>A0A1W0WJV2</accession>
<evidence type="ECO:0000256" key="8">
    <source>
        <dbReference type="ARBA" id="ARBA00022737"/>
    </source>
</evidence>
<name>A0A1W0WJV2_HYPEX</name>
<evidence type="ECO:0000256" key="4">
    <source>
        <dbReference type="ARBA" id="ARBA00022448"/>
    </source>
</evidence>
<dbReference type="GO" id="GO:0005886">
    <property type="term" value="C:plasma membrane"/>
    <property type="evidence" value="ECO:0007669"/>
    <property type="project" value="UniProtKB-SubCell"/>
</dbReference>
<evidence type="ECO:0000256" key="7">
    <source>
        <dbReference type="ARBA" id="ARBA00022692"/>
    </source>
</evidence>
<protein>
    <recommendedName>
        <fullName evidence="13">Sugar transporter SWEET</fullName>
    </recommendedName>
</protein>
<keyword evidence="7 13" id="KW-0812">Transmembrane</keyword>
<reference evidence="15" key="1">
    <citation type="submission" date="2017-01" db="EMBL/GenBank/DDBJ databases">
        <title>Comparative genomics of anhydrobiosis in the tardigrade Hypsibius dujardini.</title>
        <authorList>
            <person name="Yoshida Y."/>
            <person name="Koutsovoulos G."/>
            <person name="Laetsch D."/>
            <person name="Stevens L."/>
            <person name="Kumar S."/>
            <person name="Horikawa D."/>
            <person name="Ishino K."/>
            <person name="Komine S."/>
            <person name="Tomita M."/>
            <person name="Blaxter M."/>
            <person name="Arakawa K."/>
        </authorList>
    </citation>
    <scope>NUCLEOTIDE SEQUENCE [LARGE SCALE GENOMIC DNA]</scope>
    <source>
        <strain evidence="15">Z151</strain>
    </source>
</reference>
<evidence type="ECO:0000256" key="9">
    <source>
        <dbReference type="ARBA" id="ARBA00022989"/>
    </source>
</evidence>
<dbReference type="GO" id="GO:0051119">
    <property type="term" value="F:sugar transmembrane transporter activity"/>
    <property type="evidence" value="ECO:0007669"/>
    <property type="project" value="InterPro"/>
</dbReference>
<dbReference type="EMBL" id="MTYJ01000088">
    <property type="protein sequence ID" value="OQV15501.1"/>
    <property type="molecule type" value="Genomic_DNA"/>
</dbReference>
<dbReference type="InterPro" id="IPR047664">
    <property type="entry name" value="SWEET"/>
</dbReference>
<comment type="caution">
    <text evidence="14">The sequence shown here is derived from an EMBL/GenBank/DDBJ whole genome shotgun (WGS) entry which is preliminary data.</text>
</comment>
<evidence type="ECO:0000256" key="10">
    <source>
        <dbReference type="ARBA" id="ARBA00023034"/>
    </source>
</evidence>
<organism evidence="14 15">
    <name type="scientific">Hypsibius exemplaris</name>
    <name type="common">Freshwater tardigrade</name>
    <dbReference type="NCBI Taxonomy" id="2072580"/>
    <lineage>
        <taxon>Eukaryota</taxon>
        <taxon>Metazoa</taxon>
        <taxon>Ecdysozoa</taxon>
        <taxon>Tardigrada</taxon>
        <taxon>Eutardigrada</taxon>
        <taxon>Parachela</taxon>
        <taxon>Hypsibioidea</taxon>
        <taxon>Hypsibiidae</taxon>
        <taxon>Hypsibius</taxon>
    </lineage>
</organism>
<evidence type="ECO:0000256" key="11">
    <source>
        <dbReference type="ARBA" id="ARBA00023136"/>
    </source>
</evidence>
<evidence type="ECO:0000256" key="1">
    <source>
        <dbReference type="ARBA" id="ARBA00004651"/>
    </source>
</evidence>
<dbReference type="Proteomes" id="UP000192578">
    <property type="component" value="Unassembled WGS sequence"/>
</dbReference>
<evidence type="ECO:0000256" key="13">
    <source>
        <dbReference type="RuleBase" id="RU910715"/>
    </source>
</evidence>
<feature type="transmembrane region" description="Helical" evidence="13">
    <location>
        <begin position="68"/>
        <end position="87"/>
    </location>
</feature>
<keyword evidence="6 13" id="KW-0762">Sugar transport</keyword>
<evidence type="ECO:0000256" key="2">
    <source>
        <dbReference type="ARBA" id="ARBA00004653"/>
    </source>
</evidence>
<evidence type="ECO:0000256" key="6">
    <source>
        <dbReference type="ARBA" id="ARBA00022597"/>
    </source>
</evidence>
<feature type="transmembrane region" description="Helical" evidence="13">
    <location>
        <begin position="159"/>
        <end position="176"/>
    </location>
</feature>
<dbReference type="GO" id="GO:0000139">
    <property type="term" value="C:Golgi membrane"/>
    <property type="evidence" value="ECO:0007669"/>
    <property type="project" value="UniProtKB-SubCell"/>
</dbReference>
<keyword evidence="10" id="KW-0333">Golgi apparatus</keyword>
<dbReference type="InterPro" id="IPR004316">
    <property type="entry name" value="SWEET_rpt"/>
</dbReference>
<dbReference type="Gene3D" id="1.20.1280.290">
    <property type="match status" value="2"/>
</dbReference>
<comment type="subcellular location">
    <subcellularLocation>
        <location evidence="1 13">Cell membrane</location>
        <topology evidence="1 13">Multi-pass membrane protein</topology>
    </subcellularLocation>
    <subcellularLocation>
        <location evidence="2">Golgi apparatus membrane</location>
        <topology evidence="2">Multi-pass membrane protein</topology>
    </subcellularLocation>
</comment>
<evidence type="ECO:0000313" key="14">
    <source>
        <dbReference type="EMBL" id="OQV15501.1"/>
    </source>
</evidence>